<name>A0A2S8R6W9_9FIRM</name>
<dbReference type="InterPro" id="IPR051796">
    <property type="entry name" value="ISF_SsuE-like"/>
</dbReference>
<keyword evidence="1" id="KW-0285">Flavoprotein</keyword>
<protein>
    <submittedName>
        <fullName evidence="4">Iron-sulfur protein</fullName>
    </submittedName>
</protein>
<dbReference type="InterPro" id="IPR029039">
    <property type="entry name" value="Flavoprotein-like_sf"/>
</dbReference>
<dbReference type="AlphaFoldDB" id="A0A2S8R6W9"/>
<proteinExistence type="predicted"/>
<evidence type="ECO:0000313" key="4">
    <source>
        <dbReference type="EMBL" id="PQQ65534.1"/>
    </source>
</evidence>
<evidence type="ECO:0000259" key="3">
    <source>
        <dbReference type="Pfam" id="PF03358"/>
    </source>
</evidence>
<dbReference type="PANTHER" id="PTHR43278:SF4">
    <property type="entry name" value="NAD(P)H-DEPENDENT FMN-CONTAINING OXIDOREDUCTASE YWQN-RELATED"/>
    <property type="match status" value="1"/>
</dbReference>
<evidence type="ECO:0000256" key="2">
    <source>
        <dbReference type="ARBA" id="ARBA00022643"/>
    </source>
</evidence>
<dbReference type="RefSeq" id="WP_105367430.1">
    <property type="nucleotide sequence ID" value="NZ_NEMB01000003.1"/>
</dbReference>
<dbReference type="GO" id="GO:0016491">
    <property type="term" value="F:oxidoreductase activity"/>
    <property type="evidence" value="ECO:0007669"/>
    <property type="project" value="InterPro"/>
</dbReference>
<dbReference type="InterPro" id="IPR005025">
    <property type="entry name" value="FMN_Rdtase-like_dom"/>
</dbReference>
<dbReference type="EMBL" id="NEMB01000003">
    <property type="protein sequence ID" value="PQQ65534.1"/>
    <property type="molecule type" value="Genomic_DNA"/>
</dbReference>
<keyword evidence="2" id="KW-0288">FMN</keyword>
<accession>A0A2S8R6W9</accession>
<dbReference type="Pfam" id="PF03358">
    <property type="entry name" value="FMN_red"/>
    <property type="match status" value="1"/>
</dbReference>
<gene>
    <name evidence="4" type="ORF">B9R14_01290</name>
</gene>
<dbReference type="OrthoDB" id="5410524at2"/>
<evidence type="ECO:0000313" key="5">
    <source>
        <dbReference type="Proteomes" id="UP000239720"/>
    </source>
</evidence>
<dbReference type="Proteomes" id="UP000239720">
    <property type="component" value="Unassembled WGS sequence"/>
</dbReference>
<evidence type="ECO:0000256" key="1">
    <source>
        <dbReference type="ARBA" id="ARBA00022630"/>
    </source>
</evidence>
<dbReference type="SUPFAM" id="SSF52218">
    <property type="entry name" value="Flavoproteins"/>
    <property type="match status" value="2"/>
</dbReference>
<feature type="domain" description="NADPH-dependent FMN reductase-like" evidence="3">
    <location>
        <begin position="1"/>
        <end position="102"/>
    </location>
</feature>
<reference evidence="4 5" key="1">
    <citation type="journal article" date="2018" name="Syst. Appl. Microbiol.">
        <title>Characterization and high-quality draft genome sequence of Herbivorax saccincola A7, an anaerobic, alkaliphilic, thermophilic, cellulolytic, and xylanolytic bacterium.</title>
        <authorList>
            <person name="Aikawa S."/>
            <person name="Baramee S."/>
            <person name="Sermsathanaswadi J."/>
            <person name="Thianheng P."/>
            <person name="Tachaapaikoon C."/>
            <person name="Shikata A."/>
            <person name="Waeonukul R."/>
            <person name="Pason P."/>
            <person name="Ratanakhanokchai K."/>
            <person name="Kosugi A."/>
        </authorList>
    </citation>
    <scope>NUCLEOTIDE SEQUENCE [LARGE SCALE GENOMIC DNA]</scope>
    <source>
        <strain evidence="4 5">A7</strain>
    </source>
</reference>
<comment type="caution">
    <text evidence="4">The sequence shown here is derived from an EMBL/GenBank/DDBJ whole genome shotgun (WGS) entry which is preliminary data.</text>
</comment>
<organism evidence="4 5">
    <name type="scientific">Acetivibrio saccincola</name>
    <dbReference type="NCBI Taxonomy" id="1677857"/>
    <lineage>
        <taxon>Bacteria</taxon>
        <taxon>Bacillati</taxon>
        <taxon>Bacillota</taxon>
        <taxon>Clostridia</taxon>
        <taxon>Eubacteriales</taxon>
        <taxon>Oscillospiraceae</taxon>
        <taxon>Acetivibrio</taxon>
    </lineage>
</organism>
<sequence length="445" mass="50269">MKVLVINGSPKGEYSITLQTSLYLQKKFPEHEFEFLRAGQQIKSLEKDFSTAAESIAGADLIIFSYPVYTFIEPSQLHRFIELLKASGLDVSGKFATQITTSKHFYDVTAHKYIQDNCQDLGMKYIKGLSADMDDLLTENGRKTAIEFFKYVCWCMEHDIYEAISKSPGAAAHISVSPAKSTQEKKDGDVVIVTDCAKDDKQLNDMIDRFRAVLNYKSRVVNISEYPFQGGCISCFNCAASGKCIYKDGFDDFLRNNIQTADAIIYAFTIKDHSMGSVFKMYDDRQFCNGHRTVTMGKPTGYLISGNYPAETNLQVIIEGRSEVGGNFLAGVACDETNPDEEIDRLAARLDYAISHKYVQPQNFYGVGGMKIFRDLIWLMRGLMREDHRFYKTHGLYDFPQKKRGTALKMYLAGAIISSPKLRSKIGNKMNEGMIAPYKKVLEKY</sequence>
<dbReference type="PANTHER" id="PTHR43278">
    <property type="entry name" value="NAD(P)H-DEPENDENT FMN-CONTAINING OXIDOREDUCTASE YWQN-RELATED"/>
    <property type="match status" value="1"/>
</dbReference>
<dbReference type="Gene3D" id="3.40.50.360">
    <property type="match status" value="2"/>
</dbReference>